<feature type="transmembrane region" description="Helical" evidence="1">
    <location>
        <begin position="62"/>
        <end position="82"/>
    </location>
</feature>
<gene>
    <name evidence="2" type="ORF">ACFOGJ_23495</name>
</gene>
<dbReference type="RefSeq" id="WP_379905416.1">
    <property type="nucleotide sequence ID" value="NZ_JBHRTR010000037.1"/>
</dbReference>
<proteinExistence type="predicted"/>
<organism evidence="2 3">
    <name type="scientific">Marinibaculum pumilum</name>
    <dbReference type="NCBI Taxonomy" id="1766165"/>
    <lineage>
        <taxon>Bacteria</taxon>
        <taxon>Pseudomonadati</taxon>
        <taxon>Pseudomonadota</taxon>
        <taxon>Alphaproteobacteria</taxon>
        <taxon>Rhodospirillales</taxon>
        <taxon>Rhodospirillaceae</taxon>
        <taxon>Marinibaculum</taxon>
    </lineage>
</organism>
<feature type="transmembrane region" description="Helical" evidence="1">
    <location>
        <begin position="180"/>
        <end position="200"/>
    </location>
</feature>
<reference evidence="3" key="1">
    <citation type="journal article" date="2019" name="Int. J. Syst. Evol. Microbiol.">
        <title>The Global Catalogue of Microorganisms (GCM) 10K type strain sequencing project: providing services to taxonomists for standard genome sequencing and annotation.</title>
        <authorList>
            <consortium name="The Broad Institute Genomics Platform"/>
            <consortium name="The Broad Institute Genome Sequencing Center for Infectious Disease"/>
            <person name="Wu L."/>
            <person name="Ma J."/>
        </authorList>
    </citation>
    <scope>NUCLEOTIDE SEQUENCE [LARGE SCALE GENOMIC DNA]</scope>
    <source>
        <strain evidence="3">KCTC 42964</strain>
    </source>
</reference>
<sequence>MMAGNPEAGRDDLAYLRGVLEDRRPGMRIGGLLYGAAGLIYGTQVLLVAADLSGVLPLGDVHGWAAVVANILFFGLIAATVWTNRHQLEVRGTANRAIAAGFAGVGFANAAAAAAFALVMMRTGNAEVWLLFPVVVSAFQGAVWYLFAALARRFWMGAVAAGWFAAALAAGALIDRQGAYFLVFALALYLLMALPGLALLRAAGSGRS</sequence>
<keyword evidence="3" id="KW-1185">Reference proteome</keyword>
<accession>A0ABV7L785</accession>
<feature type="transmembrane region" description="Helical" evidence="1">
    <location>
        <begin position="154"/>
        <end position="174"/>
    </location>
</feature>
<dbReference type="Proteomes" id="UP001595528">
    <property type="component" value="Unassembled WGS sequence"/>
</dbReference>
<evidence type="ECO:0000313" key="2">
    <source>
        <dbReference type="EMBL" id="MFC3230235.1"/>
    </source>
</evidence>
<keyword evidence="1" id="KW-0812">Transmembrane</keyword>
<feature type="transmembrane region" description="Helical" evidence="1">
    <location>
        <begin position="128"/>
        <end position="147"/>
    </location>
</feature>
<evidence type="ECO:0000313" key="3">
    <source>
        <dbReference type="Proteomes" id="UP001595528"/>
    </source>
</evidence>
<dbReference type="EMBL" id="JBHRTR010000037">
    <property type="protein sequence ID" value="MFC3230235.1"/>
    <property type="molecule type" value="Genomic_DNA"/>
</dbReference>
<feature type="transmembrane region" description="Helical" evidence="1">
    <location>
        <begin position="31"/>
        <end position="50"/>
    </location>
</feature>
<name>A0ABV7L785_9PROT</name>
<evidence type="ECO:0000256" key="1">
    <source>
        <dbReference type="SAM" id="Phobius"/>
    </source>
</evidence>
<keyword evidence="1" id="KW-1133">Transmembrane helix</keyword>
<feature type="transmembrane region" description="Helical" evidence="1">
    <location>
        <begin position="94"/>
        <end position="116"/>
    </location>
</feature>
<protein>
    <submittedName>
        <fullName evidence="2">Uncharacterized protein</fullName>
    </submittedName>
</protein>
<comment type="caution">
    <text evidence="2">The sequence shown here is derived from an EMBL/GenBank/DDBJ whole genome shotgun (WGS) entry which is preliminary data.</text>
</comment>
<keyword evidence="1" id="KW-0472">Membrane</keyword>